<feature type="transmembrane region" description="Helical" evidence="2">
    <location>
        <begin position="139"/>
        <end position="158"/>
    </location>
</feature>
<keyword evidence="4" id="KW-1185">Reference proteome</keyword>
<feature type="region of interest" description="Disordered" evidence="1">
    <location>
        <begin position="97"/>
        <end position="118"/>
    </location>
</feature>
<keyword evidence="2" id="KW-0812">Transmembrane</keyword>
<gene>
    <name evidence="3" type="ORF">OFLC_LOCUS10025</name>
</gene>
<protein>
    <submittedName>
        <fullName evidence="3 5">Uncharacterized protein</fullName>
    </submittedName>
</protein>
<reference evidence="5" key="1">
    <citation type="submission" date="2016-06" db="UniProtKB">
        <authorList>
            <consortium name="WormBaseParasite"/>
        </authorList>
    </citation>
    <scope>IDENTIFICATION</scope>
</reference>
<proteinExistence type="predicted"/>
<name>A0A183HRB3_9BILA</name>
<evidence type="ECO:0000313" key="4">
    <source>
        <dbReference type="Proteomes" id="UP000267606"/>
    </source>
</evidence>
<evidence type="ECO:0000313" key="5">
    <source>
        <dbReference type="WBParaSite" id="OFLC_0001002401-mRNA-1"/>
    </source>
</evidence>
<keyword evidence="2" id="KW-0472">Membrane</keyword>
<accession>A0A183HRB3</accession>
<evidence type="ECO:0000313" key="3">
    <source>
        <dbReference type="EMBL" id="VDO65248.1"/>
    </source>
</evidence>
<dbReference type="EMBL" id="UZAJ01012927">
    <property type="protein sequence ID" value="VDO65248.1"/>
    <property type="molecule type" value="Genomic_DNA"/>
</dbReference>
<evidence type="ECO:0000256" key="2">
    <source>
        <dbReference type="SAM" id="Phobius"/>
    </source>
</evidence>
<dbReference type="STRING" id="387005.A0A183HRB3"/>
<sequence>MNDKDLVKRIEAENEELTYENPSLVYNRLSTNILKYRYLHKLDDETLARYMEQLRRQLNRLERFRQVSFGPFSVARHQNDPQESWFFRRRSLPSLTGTTPNTTITTTTTTSTITPSTTQSNIYEQPTLRYSNQPETLKLLYLICYGSINIPFLLGFIVGNDSYELSLIHISSK</sequence>
<evidence type="ECO:0000256" key="1">
    <source>
        <dbReference type="SAM" id="MobiDB-lite"/>
    </source>
</evidence>
<dbReference type="WBParaSite" id="OFLC_0001002401-mRNA-1">
    <property type="protein sequence ID" value="OFLC_0001002401-mRNA-1"/>
    <property type="gene ID" value="OFLC_0001002401"/>
</dbReference>
<keyword evidence="2" id="KW-1133">Transmembrane helix</keyword>
<dbReference type="Proteomes" id="UP000267606">
    <property type="component" value="Unassembled WGS sequence"/>
</dbReference>
<organism evidence="5">
    <name type="scientific">Onchocerca flexuosa</name>
    <dbReference type="NCBI Taxonomy" id="387005"/>
    <lineage>
        <taxon>Eukaryota</taxon>
        <taxon>Metazoa</taxon>
        <taxon>Ecdysozoa</taxon>
        <taxon>Nematoda</taxon>
        <taxon>Chromadorea</taxon>
        <taxon>Rhabditida</taxon>
        <taxon>Spirurina</taxon>
        <taxon>Spiruromorpha</taxon>
        <taxon>Filarioidea</taxon>
        <taxon>Onchocercidae</taxon>
        <taxon>Onchocerca</taxon>
    </lineage>
</organism>
<reference evidence="3 4" key="2">
    <citation type="submission" date="2018-11" db="EMBL/GenBank/DDBJ databases">
        <authorList>
            <consortium name="Pathogen Informatics"/>
        </authorList>
    </citation>
    <scope>NUCLEOTIDE SEQUENCE [LARGE SCALE GENOMIC DNA]</scope>
</reference>
<dbReference type="AlphaFoldDB" id="A0A183HRB3"/>